<proteinExistence type="predicted"/>
<name>A0A6C0EQY7_9ZZZZ</name>
<dbReference type="EMBL" id="MN738915">
    <property type="protein sequence ID" value="QHT31091.1"/>
    <property type="molecule type" value="Genomic_DNA"/>
</dbReference>
<accession>A0A6C0EQY7</accession>
<reference evidence="1" key="1">
    <citation type="journal article" date="2020" name="Nature">
        <title>Giant virus diversity and host interactions through global metagenomics.</title>
        <authorList>
            <person name="Schulz F."/>
            <person name="Roux S."/>
            <person name="Paez-Espino D."/>
            <person name="Jungbluth S."/>
            <person name="Walsh D.A."/>
            <person name="Denef V.J."/>
            <person name="McMahon K.D."/>
            <person name="Konstantinidis K.T."/>
            <person name="Eloe-Fadrosh E.A."/>
            <person name="Kyrpides N.C."/>
            <person name="Woyke T."/>
        </authorList>
    </citation>
    <scope>NUCLEOTIDE SEQUENCE</scope>
    <source>
        <strain evidence="1">GVMAG-M-3300009155-2</strain>
    </source>
</reference>
<protein>
    <submittedName>
        <fullName evidence="1">Uncharacterized protein</fullName>
    </submittedName>
</protein>
<dbReference type="AlphaFoldDB" id="A0A6C0EQY7"/>
<evidence type="ECO:0000313" key="1">
    <source>
        <dbReference type="EMBL" id="QHT31091.1"/>
    </source>
</evidence>
<organism evidence="1">
    <name type="scientific">viral metagenome</name>
    <dbReference type="NCBI Taxonomy" id="1070528"/>
    <lineage>
        <taxon>unclassified sequences</taxon>
        <taxon>metagenomes</taxon>
        <taxon>organismal metagenomes</taxon>
    </lineage>
</organism>
<sequence length="63" mass="7391">MDNRSQILYQKTDFNSSLICMLPNIFRCSKCKKNNVIHYKANIYLQMCAFCGMPNLVKKLVKK</sequence>